<evidence type="ECO:0000259" key="7">
    <source>
        <dbReference type="PROSITE" id="PS51471"/>
    </source>
</evidence>
<dbReference type="InterPro" id="IPR005123">
    <property type="entry name" value="Oxoglu/Fe-dep_dioxygenase_dom"/>
</dbReference>
<protein>
    <submittedName>
        <fullName evidence="8">PKHD-type hydroxylase</fullName>
    </submittedName>
</protein>
<dbReference type="GO" id="GO:0005506">
    <property type="term" value="F:iron ion binding"/>
    <property type="evidence" value="ECO:0007669"/>
    <property type="project" value="InterPro"/>
</dbReference>
<dbReference type="PROSITE" id="PS51471">
    <property type="entry name" value="FE2OG_OXY"/>
    <property type="match status" value="1"/>
</dbReference>
<keyword evidence="2" id="KW-0479">Metal-binding</keyword>
<name>A0A9W6LS35_9HYPH</name>
<dbReference type="InterPro" id="IPR044862">
    <property type="entry name" value="Pro_4_hyd_alph_FE2OG_OXY"/>
</dbReference>
<dbReference type="Pfam" id="PF13640">
    <property type="entry name" value="2OG-FeII_Oxy_3"/>
    <property type="match status" value="1"/>
</dbReference>
<dbReference type="InterPro" id="IPR006620">
    <property type="entry name" value="Pro_4_hyd_alph"/>
</dbReference>
<gene>
    <name evidence="8" type="ORF">LMG27198_20280</name>
</gene>
<comment type="cofactor">
    <cofactor evidence="1">
        <name>L-ascorbate</name>
        <dbReference type="ChEBI" id="CHEBI:38290"/>
    </cofactor>
</comment>
<evidence type="ECO:0000256" key="2">
    <source>
        <dbReference type="ARBA" id="ARBA00022723"/>
    </source>
</evidence>
<dbReference type="SMART" id="SM00702">
    <property type="entry name" value="P4Hc"/>
    <property type="match status" value="1"/>
</dbReference>
<evidence type="ECO:0000256" key="1">
    <source>
        <dbReference type="ARBA" id="ARBA00001961"/>
    </source>
</evidence>
<feature type="domain" description="Fe2OG dioxygenase" evidence="7">
    <location>
        <begin position="76"/>
        <end position="170"/>
    </location>
</feature>
<dbReference type="GO" id="GO:0006974">
    <property type="term" value="P:DNA damage response"/>
    <property type="evidence" value="ECO:0007669"/>
    <property type="project" value="TreeGrafter"/>
</dbReference>
<comment type="caution">
    <text evidence="8">The sequence shown here is derived from an EMBL/GenBank/DDBJ whole genome shotgun (WGS) entry which is preliminary data.</text>
</comment>
<evidence type="ECO:0000256" key="5">
    <source>
        <dbReference type="ARBA" id="ARBA00023002"/>
    </source>
</evidence>
<evidence type="ECO:0000256" key="4">
    <source>
        <dbReference type="ARBA" id="ARBA00022964"/>
    </source>
</evidence>
<dbReference type="InterPro" id="IPR023550">
    <property type="entry name" value="PKHD_hydroxylase"/>
</dbReference>
<evidence type="ECO:0000313" key="9">
    <source>
        <dbReference type="Proteomes" id="UP001144323"/>
    </source>
</evidence>
<dbReference type="GO" id="GO:0006879">
    <property type="term" value="P:intracellular iron ion homeostasis"/>
    <property type="evidence" value="ECO:0007669"/>
    <property type="project" value="TreeGrafter"/>
</dbReference>
<keyword evidence="4" id="KW-0223">Dioxygenase</keyword>
<accession>A0A9W6LS35</accession>
<dbReference type="PANTHER" id="PTHR41536:SF1">
    <property type="entry name" value="PKHD-TYPE HYDROXYLASE YBIX"/>
    <property type="match status" value="1"/>
</dbReference>
<sequence>MITIEGFLSDDSCARIKKEIAKVPFEDGLKTAGVRMAANVKRNLQMDPVKGQHITDELKTFILNDKRLKETVYPKDIGRIFINRYDPGMEYGIHSDAPMMGALRTDLSFTLFLEDPSEYDGGDLVMHYSHGTVTAKPPKGAIVLYSTGVMHRVEKVTRGSRLACVGWIQSFIREESKREILRELNFVKANYITRNGHDFLADLFLKNVGNLERLWSE</sequence>
<keyword evidence="6" id="KW-0408">Iron</keyword>
<dbReference type="PANTHER" id="PTHR41536">
    <property type="entry name" value="PKHD-TYPE HYDROXYLASE YBIX"/>
    <property type="match status" value="1"/>
</dbReference>
<evidence type="ECO:0000313" key="8">
    <source>
        <dbReference type="EMBL" id="GLI93036.1"/>
    </source>
</evidence>
<dbReference type="RefSeq" id="WP_281802610.1">
    <property type="nucleotide sequence ID" value="NZ_BSEC01000001.1"/>
</dbReference>
<keyword evidence="5" id="KW-0560">Oxidoreductase</keyword>
<evidence type="ECO:0000256" key="6">
    <source>
        <dbReference type="ARBA" id="ARBA00023004"/>
    </source>
</evidence>
<proteinExistence type="predicted"/>
<organism evidence="8 9">
    <name type="scientific">Methylocystis echinoides</name>
    <dbReference type="NCBI Taxonomy" id="29468"/>
    <lineage>
        <taxon>Bacteria</taxon>
        <taxon>Pseudomonadati</taxon>
        <taxon>Pseudomonadota</taxon>
        <taxon>Alphaproteobacteria</taxon>
        <taxon>Hyphomicrobiales</taxon>
        <taxon>Methylocystaceae</taxon>
        <taxon>Methylocystis</taxon>
    </lineage>
</organism>
<dbReference type="AlphaFoldDB" id="A0A9W6LS35"/>
<dbReference type="Gene3D" id="2.60.120.620">
    <property type="entry name" value="q2cbj1_9rhob like domain"/>
    <property type="match status" value="1"/>
</dbReference>
<dbReference type="GO" id="GO:0016706">
    <property type="term" value="F:2-oxoglutarate-dependent dioxygenase activity"/>
    <property type="evidence" value="ECO:0007669"/>
    <property type="project" value="InterPro"/>
</dbReference>
<dbReference type="EMBL" id="BSEC01000001">
    <property type="protein sequence ID" value="GLI93036.1"/>
    <property type="molecule type" value="Genomic_DNA"/>
</dbReference>
<reference evidence="8" key="1">
    <citation type="journal article" date="2023" name="Int. J. Syst. Evol. Microbiol.">
        <title>Methylocystis iwaonis sp. nov., a type II methane-oxidizing bacterium from surface soil of a rice paddy field in Japan, and emended description of the genus Methylocystis (ex Whittenbury et al. 1970) Bowman et al. 1993.</title>
        <authorList>
            <person name="Kaise H."/>
            <person name="Sawadogo J.B."/>
            <person name="Alam M.S."/>
            <person name="Ueno C."/>
            <person name="Dianou D."/>
            <person name="Shinjo R."/>
            <person name="Asakawa S."/>
        </authorList>
    </citation>
    <scope>NUCLEOTIDE SEQUENCE</scope>
    <source>
        <strain evidence="8">LMG27198</strain>
    </source>
</reference>
<dbReference type="Proteomes" id="UP001144323">
    <property type="component" value="Unassembled WGS sequence"/>
</dbReference>
<evidence type="ECO:0000256" key="3">
    <source>
        <dbReference type="ARBA" id="ARBA00022896"/>
    </source>
</evidence>
<keyword evidence="9" id="KW-1185">Reference proteome</keyword>
<dbReference type="NCBIfam" id="NF003974">
    <property type="entry name" value="PRK05467.1-3"/>
    <property type="match status" value="1"/>
</dbReference>
<dbReference type="GO" id="GO:0031418">
    <property type="term" value="F:L-ascorbic acid binding"/>
    <property type="evidence" value="ECO:0007669"/>
    <property type="project" value="UniProtKB-KW"/>
</dbReference>
<keyword evidence="3" id="KW-0847">Vitamin C</keyword>